<comment type="caution">
    <text evidence="5">The sequence shown here is derived from an EMBL/GenBank/DDBJ whole genome shotgun (WGS) entry which is preliminary data.</text>
</comment>
<feature type="region of interest" description="Disordered" evidence="3">
    <location>
        <begin position="117"/>
        <end position="137"/>
    </location>
</feature>
<reference evidence="5 6" key="1">
    <citation type="journal article" date="2018" name="IMA Fungus">
        <title>IMA Genome-F 9: Draft genome sequence of Annulohypoxylon stygium, Aspergillus mulundensis, Berkeleyomyces basicola (syn. Thielaviopsis basicola), Ceratocystis smalleyi, two Cercospora beticola strains, Coleophoma cylindrospora, Fusarium fracticaudum, Phialophora cf. hyalina, and Morchella septimelata.</title>
        <authorList>
            <person name="Wingfield B.D."/>
            <person name="Bills G.F."/>
            <person name="Dong Y."/>
            <person name="Huang W."/>
            <person name="Nel W.J."/>
            <person name="Swalarsk-Parry B.S."/>
            <person name="Vaghefi N."/>
            <person name="Wilken P.M."/>
            <person name="An Z."/>
            <person name="de Beer Z.W."/>
            <person name="De Vos L."/>
            <person name="Chen L."/>
            <person name="Duong T.A."/>
            <person name="Gao Y."/>
            <person name="Hammerbacher A."/>
            <person name="Kikkert J.R."/>
            <person name="Li Y."/>
            <person name="Li H."/>
            <person name="Li K."/>
            <person name="Li Q."/>
            <person name="Liu X."/>
            <person name="Ma X."/>
            <person name="Naidoo K."/>
            <person name="Pethybridge S.J."/>
            <person name="Sun J."/>
            <person name="Steenkamp E.T."/>
            <person name="van der Nest M.A."/>
            <person name="van Wyk S."/>
            <person name="Wingfield M.J."/>
            <person name="Xiong C."/>
            <person name="Yue Q."/>
            <person name="Zhang X."/>
        </authorList>
    </citation>
    <scope>NUCLEOTIDE SEQUENCE [LARGE SCALE GENOMIC DNA]</scope>
    <source>
        <strain evidence="5 6">BP6252</strain>
    </source>
</reference>
<dbReference type="Proteomes" id="UP000256645">
    <property type="component" value="Unassembled WGS sequence"/>
</dbReference>
<feature type="compositionally biased region" description="Polar residues" evidence="3">
    <location>
        <begin position="117"/>
        <end position="129"/>
    </location>
</feature>
<dbReference type="EMBL" id="PDLM01000012">
    <property type="protein sequence ID" value="RDW64840.1"/>
    <property type="molecule type" value="Genomic_DNA"/>
</dbReference>
<protein>
    <recommendedName>
        <fullName evidence="4">3'-5' exonuclease domain-containing protein</fullName>
    </recommendedName>
</protein>
<dbReference type="GO" id="GO:0008408">
    <property type="term" value="F:3'-5' exonuclease activity"/>
    <property type="evidence" value="ECO:0007669"/>
    <property type="project" value="InterPro"/>
</dbReference>
<dbReference type="GO" id="GO:0005634">
    <property type="term" value="C:nucleus"/>
    <property type="evidence" value="ECO:0007669"/>
    <property type="project" value="TreeGrafter"/>
</dbReference>
<dbReference type="GO" id="GO:0003676">
    <property type="term" value="F:nucleic acid binding"/>
    <property type="evidence" value="ECO:0007669"/>
    <property type="project" value="InterPro"/>
</dbReference>
<evidence type="ECO:0000256" key="3">
    <source>
        <dbReference type="SAM" id="MobiDB-lite"/>
    </source>
</evidence>
<feature type="region of interest" description="Disordered" evidence="3">
    <location>
        <begin position="151"/>
        <end position="189"/>
    </location>
</feature>
<dbReference type="InterPro" id="IPR051132">
    <property type="entry name" value="3-5_Exonuclease_domain"/>
</dbReference>
<dbReference type="InterPro" id="IPR002562">
    <property type="entry name" value="3'-5'_exonuclease_dom"/>
</dbReference>
<accession>A0A3D8QT60</accession>
<evidence type="ECO:0000313" key="5">
    <source>
        <dbReference type="EMBL" id="RDW64840.1"/>
    </source>
</evidence>
<dbReference type="InterPro" id="IPR036397">
    <property type="entry name" value="RNaseH_sf"/>
</dbReference>
<dbReference type="Pfam" id="PF01612">
    <property type="entry name" value="DNA_pol_A_exo1"/>
    <property type="match status" value="1"/>
</dbReference>
<evidence type="ECO:0000256" key="1">
    <source>
        <dbReference type="ARBA" id="ARBA00022722"/>
    </source>
</evidence>
<dbReference type="Gene3D" id="3.30.420.10">
    <property type="entry name" value="Ribonuclease H-like superfamily/Ribonuclease H"/>
    <property type="match status" value="1"/>
</dbReference>
<dbReference type="OrthoDB" id="1920326at2759"/>
<feature type="region of interest" description="Disordered" evidence="3">
    <location>
        <begin position="618"/>
        <end position="637"/>
    </location>
</feature>
<keyword evidence="6" id="KW-1185">Reference proteome</keyword>
<dbReference type="AlphaFoldDB" id="A0A3D8QT60"/>
<dbReference type="PANTHER" id="PTHR13620">
    <property type="entry name" value="3-5 EXONUCLEASE"/>
    <property type="match status" value="1"/>
</dbReference>
<dbReference type="FunFam" id="3.30.420.10:FF:000100">
    <property type="entry name" value="3'-5' exonuclease/helicase (Wrn), putative"/>
    <property type="match status" value="1"/>
</dbReference>
<dbReference type="GO" id="GO:0006139">
    <property type="term" value="P:nucleobase-containing compound metabolic process"/>
    <property type="evidence" value="ECO:0007669"/>
    <property type="project" value="InterPro"/>
</dbReference>
<dbReference type="STRING" id="1849047.A0A3D8QT60"/>
<evidence type="ECO:0000259" key="4">
    <source>
        <dbReference type="SMART" id="SM00474"/>
    </source>
</evidence>
<feature type="compositionally biased region" description="Low complexity" evidence="3">
    <location>
        <begin position="491"/>
        <end position="512"/>
    </location>
</feature>
<dbReference type="GO" id="GO:0005737">
    <property type="term" value="C:cytoplasm"/>
    <property type="evidence" value="ECO:0007669"/>
    <property type="project" value="TreeGrafter"/>
</dbReference>
<keyword evidence="1" id="KW-0540">Nuclease</keyword>
<feature type="compositionally biased region" description="Basic and acidic residues" evidence="3">
    <location>
        <begin position="160"/>
        <end position="172"/>
    </location>
</feature>
<organism evidence="5 6">
    <name type="scientific">Coleophoma cylindrospora</name>
    <dbReference type="NCBI Taxonomy" id="1849047"/>
    <lineage>
        <taxon>Eukaryota</taxon>
        <taxon>Fungi</taxon>
        <taxon>Dikarya</taxon>
        <taxon>Ascomycota</taxon>
        <taxon>Pezizomycotina</taxon>
        <taxon>Leotiomycetes</taxon>
        <taxon>Helotiales</taxon>
        <taxon>Dermateaceae</taxon>
        <taxon>Coleophoma</taxon>
    </lineage>
</organism>
<gene>
    <name evidence="5" type="ORF">BP6252_10491</name>
</gene>
<name>A0A3D8QT60_9HELO</name>
<dbReference type="SUPFAM" id="SSF53098">
    <property type="entry name" value="Ribonuclease H-like"/>
    <property type="match status" value="1"/>
</dbReference>
<dbReference type="CDD" id="cd06141">
    <property type="entry name" value="WRN_exo"/>
    <property type="match status" value="1"/>
</dbReference>
<keyword evidence="2" id="KW-0378">Hydrolase</keyword>
<feature type="compositionally biased region" description="Acidic residues" evidence="3">
    <location>
        <begin position="452"/>
        <end position="461"/>
    </location>
</feature>
<dbReference type="InterPro" id="IPR012337">
    <property type="entry name" value="RNaseH-like_sf"/>
</dbReference>
<feature type="domain" description="3'-5' exonuclease" evidence="4">
    <location>
        <begin position="233"/>
        <end position="422"/>
    </location>
</feature>
<sequence length="637" mass="71235">MLRRHHGASTLYTKVRRPVVRRMTSFGGSSTLAWDALRSTLEALRLRRPLSTDARLQTPTPQERLWNPKHGIVFLQSPVSAPRTLSTAATSDVEQESLLHSLAGDAYDLAKSSETCASEGTVNGSTTATEEGVPQDNHATENKSLEVLAGGGVSQQHSESSIEARSEARGEAGSELPGPEDAAQREVPLSDLRFKISEDRFRKAKDAEYGTSDSYWSYAHYRGPEGEQQKVTVHYCRTKHTTERCLQYFADQKLIGFDIEWKPEASRAQGPKKNVSLIQIASEERIALFHIALFAKDEVDDLVAPTLKKIMEDPNITKVGVAIKADCTRLRKFLNIEAQGVFELSHLYKLIKYSESKQYNLINKRLVSLAQQVQEHLHLPMFKGEVRSSDWSQVLAMDQIVYAASDSYAGLQLYSTMNLKRLALDPTPPLPRHAERNLPIQLADGVTLDTDTNPDELEPEDPTTPSARLSSKYLASAVETLELDPDFDIDTPSTPTTRKAKPSTSSSKTARSPIVLAATASTEEYRSTHPKCRAQPSNLRAYYIWHEHAHLSIDEIAALLREVPLQRSTVINYILDAIKLEKLPFHTQRLREVLNFIPKDVAASRYKTLMKALQAREKAEETAEVNRDLEAEARRGK</sequence>
<feature type="region of interest" description="Disordered" evidence="3">
    <location>
        <begin position="443"/>
        <end position="468"/>
    </location>
</feature>
<feature type="region of interest" description="Disordered" evidence="3">
    <location>
        <begin position="484"/>
        <end position="512"/>
    </location>
</feature>
<dbReference type="PANTHER" id="PTHR13620:SF104">
    <property type="entry name" value="EXONUCLEASE 3'-5' DOMAIN-CONTAINING PROTEIN 2"/>
    <property type="match status" value="1"/>
</dbReference>
<evidence type="ECO:0000256" key="2">
    <source>
        <dbReference type="ARBA" id="ARBA00022801"/>
    </source>
</evidence>
<proteinExistence type="predicted"/>
<dbReference type="SMART" id="SM00474">
    <property type="entry name" value="35EXOc"/>
    <property type="match status" value="1"/>
</dbReference>
<evidence type="ECO:0000313" key="6">
    <source>
        <dbReference type="Proteomes" id="UP000256645"/>
    </source>
</evidence>